<evidence type="ECO:0000259" key="2">
    <source>
        <dbReference type="Pfam" id="PF01145"/>
    </source>
</evidence>
<sequence>MNIITIGSALGASFFLTTPRFVWGAISLVVLIIIGVKYIQSLWVKSEPNQWLLVIQNGKMVRSGIGLKCIVWPMQTVVKFPSAIQRVEFSANNVTKEMQGVEVSGFAIWSVNREGDGPFKSYKYTQDGNANQNVCTMCESIVRNKIANHSMQEILTDRNILRDEMRADLQKQLTGWGIWLETIEITEVKVCSRTLFEDMQAEFRQEAHLKAENIRLTTSNQISTRQMESDLAMNKSRQDNETSRVTHENKQKIKRQQEEMEYFKKECEIQSLKIVEAQQLEMKKMQVNNETEKKKLSDRLEIEKINNDFMLQKFADQLKIEKNMDPLTMQKYMIDATKQIYQDLPLKEIKLNQYIGPEQTSNIASMLPAMGMMMQQNQMVAQK</sequence>
<dbReference type="Pfam" id="PF01145">
    <property type="entry name" value="Band_7"/>
    <property type="match status" value="1"/>
</dbReference>
<dbReference type="Gene3D" id="3.30.479.30">
    <property type="entry name" value="Band 7 domain"/>
    <property type="match status" value="1"/>
</dbReference>
<accession>A0A146KAA7</accession>
<feature type="domain" description="Band 7" evidence="2">
    <location>
        <begin position="46"/>
        <end position="216"/>
    </location>
</feature>
<keyword evidence="1" id="KW-1133">Transmembrane helix</keyword>
<gene>
    <name evidence="3" type="ORF">TPC1_15766</name>
</gene>
<feature type="transmembrane region" description="Helical" evidence="1">
    <location>
        <begin position="20"/>
        <end position="39"/>
    </location>
</feature>
<keyword evidence="1" id="KW-0472">Membrane</keyword>
<organism evidence="3">
    <name type="scientific">Trepomonas sp. PC1</name>
    <dbReference type="NCBI Taxonomy" id="1076344"/>
    <lineage>
        <taxon>Eukaryota</taxon>
        <taxon>Metamonada</taxon>
        <taxon>Diplomonadida</taxon>
        <taxon>Hexamitidae</taxon>
        <taxon>Hexamitinae</taxon>
        <taxon>Trepomonas</taxon>
    </lineage>
</organism>
<dbReference type="EMBL" id="GDID01004277">
    <property type="protein sequence ID" value="JAP92329.1"/>
    <property type="molecule type" value="Transcribed_RNA"/>
</dbReference>
<dbReference type="InterPro" id="IPR036013">
    <property type="entry name" value="Band_7/SPFH_dom_sf"/>
</dbReference>
<dbReference type="InterPro" id="IPR001107">
    <property type="entry name" value="Band_7"/>
</dbReference>
<evidence type="ECO:0000313" key="3">
    <source>
        <dbReference type="EMBL" id="JAP92329.1"/>
    </source>
</evidence>
<keyword evidence="1" id="KW-0812">Transmembrane</keyword>
<proteinExistence type="predicted"/>
<name>A0A146KAA7_9EUKA</name>
<dbReference type="AlphaFoldDB" id="A0A146KAA7"/>
<evidence type="ECO:0000256" key="1">
    <source>
        <dbReference type="SAM" id="Phobius"/>
    </source>
</evidence>
<dbReference type="SUPFAM" id="SSF117892">
    <property type="entry name" value="Band 7/SPFH domain"/>
    <property type="match status" value="1"/>
</dbReference>
<protein>
    <submittedName>
        <fullName evidence="3">SPFH domain/Band 7 family protein</fullName>
    </submittedName>
</protein>
<reference evidence="3" key="1">
    <citation type="submission" date="2015-07" db="EMBL/GenBank/DDBJ databases">
        <title>Adaptation to a free-living lifestyle via gene acquisitions in the diplomonad Trepomonas sp. PC1.</title>
        <authorList>
            <person name="Xu F."/>
            <person name="Jerlstrom-Hultqvist J."/>
            <person name="Kolisko M."/>
            <person name="Simpson A.G.B."/>
            <person name="Roger A.J."/>
            <person name="Svard S.G."/>
            <person name="Andersson J.O."/>
        </authorList>
    </citation>
    <scope>NUCLEOTIDE SEQUENCE</scope>
    <source>
        <strain evidence="3">PC1</strain>
    </source>
</reference>